<name>A0A2G5VIE9_9PELO</name>
<dbReference type="EMBL" id="PDUG01000001">
    <property type="protein sequence ID" value="PIC51451.1"/>
    <property type="molecule type" value="Genomic_DNA"/>
</dbReference>
<dbReference type="Proteomes" id="UP000230233">
    <property type="component" value="Chromosome I"/>
</dbReference>
<reference evidence="2" key="1">
    <citation type="submission" date="2017-10" db="EMBL/GenBank/DDBJ databases">
        <title>Rapid genome shrinkage in a self-fertile nematode reveals novel sperm competition proteins.</title>
        <authorList>
            <person name="Yin D."/>
            <person name="Schwarz E.M."/>
            <person name="Thomas C.G."/>
            <person name="Felde R.L."/>
            <person name="Korf I.F."/>
            <person name="Cutter A.D."/>
            <person name="Schartner C.M."/>
            <person name="Ralston E.J."/>
            <person name="Meyer B.J."/>
            <person name="Haag E.S."/>
        </authorList>
    </citation>
    <scope>NUCLEOTIDE SEQUENCE [LARGE SCALE GENOMIC DNA]</scope>
    <source>
        <strain evidence="2">JU1422</strain>
    </source>
</reference>
<dbReference type="AlphaFoldDB" id="A0A2G5VIE9"/>
<evidence type="ECO:0000313" key="2">
    <source>
        <dbReference type="Proteomes" id="UP000230233"/>
    </source>
</evidence>
<comment type="caution">
    <text evidence="1">The sequence shown here is derived from an EMBL/GenBank/DDBJ whole genome shotgun (WGS) entry which is preliminary data.</text>
</comment>
<accession>A0A2G5VIE9</accession>
<sequence>MEKVLVGVVILSKSSSPRKERLMEKVLVGVVILSKCTARSVCSGYLMRYDELKRVNMNRMGFSPMVNKETTGGQKEYF</sequence>
<protein>
    <submittedName>
        <fullName evidence="1">Uncharacterized protein</fullName>
    </submittedName>
</protein>
<organism evidence="1 2">
    <name type="scientific">Caenorhabditis nigoni</name>
    <dbReference type="NCBI Taxonomy" id="1611254"/>
    <lineage>
        <taxon>Eukaryota</taxon>
        <taxon>Metazoa</taxon>
        <taxon>Ecdysozoa</taxon>
        <taxon>Nematoda</taxon>
        <taxon>Chromadorea</taxon>
        <taxon>Rhabditida</taxon>
        <taxon>Rhabditina</taxon>
        <taxon>Rhabditomorpha</taxon>
        <taxon>Rhabditoidea</taxon>
        <taxon>Rhabditidae</taxon>
        <taxon>Peloderinae</taxon>
        <taxon>Caenorhabditis</taxon>
    </lineage>
</organism>
<gene>
    <name evidence="1" type="primary">Cnig_chr_I.g1960</name>
    <name evidence="1" type="ORF">B9Z55_001960</name>
</gene>
<evidence type="ECO:0000313" key="1">
    <source>
        <dbReference type="EMBL" id="PIC51451.1"/>
    </source>
</evidence>
<proteinExistence type="predicted"/>
<keyword evidence="2" id="KW-1185">Reference proteome</keyword>